<dbReference type="InterPro" id="IPR024520">
    <property type="entry name" value="DUF3558"/>
</dbReference>
<feature type="signal peptide" evidence="2">
    <location>
        <begin position="1"/>
        <end position="25"/>
    </location>
</feature>
<protein>
    <submittedName>
        <fullName evidence="3">DUF3558 domain-containing protein</fullName>
    </submittedName>
</protein>
<feature type="region of interest" description="Disordered" evidence="1">
    <location>
        <begin position="19"/>
        <end position="72"/>
    </location>
</feature>
<proteinExistence type="predicted"/>
<organism evidence="3 4">
    <name type="scientific">Actinophytocola glycyrrhizae</name>
    <dbReference type="NCBI Taxonomy" id="2044873"/>
    <lineage>
        <taxon>Bacteria</taxon>
        <taxon>Bacillati</taxon>
        <taxon>Actinomycetota</taxon>
        <taxon>Actinomycetes</taxon>
        <taxon>Pseudonocardiales</taxon>
        <taxon>Pseudonocardiaceae</taxon>
    </lineage>
</organism>
<name>A0ABV9SD41_9PSEU</name>
<dbReference type="Pfam" id="PF12079">
    <property type="entry name" value="DUF3558"/>
    <property type="match status" value="1"/>
</dbReference>
<sequence length="194" mass="19466">MRRSFLAASAALVVLLSGCSEPTEGNPTAGGDTGGETTADRTIGTDPDAPTDSSQPPTSGGDDPSGLADLDPCGLVDQAGLTSLGLTGGEEKTLGEARVCRYRHDGPTLNESFTVSVELFDTRGLDDIVGSNVQQLPKIGAHDAASFVGPTGSCGVSLAVGDSARVDNTAVGGAQQQGCELAARLAALVEPNLP</sequence>
<gene>
    <name evidence="3" type="ORF">ACFPCV_35460</name>
</gene>
<dbReference type="EMBL" id="JBHSIS010000024">
    <property type="protein sequence ID" value="MFC4858823.1"/>
    <property type="molecule type" value="Genomic_DNA"/>
</dbReference>
<evidence type="ECO:0000256" key="2">
    <source>
        <dbReference type="SAM" id="SignalP"/>
    </source>
</evidence>
<reference evidence="4" key="1">
    <citation type="journal article" date="2019" name="Int. J. Syst. Evol. Microbiol.">
        <title>The Global Catalogue of Microorganisms (GCM) 10K type strain sequencing project: providing services to taxonomists for standard genome sequencing and annotation.</title>
        <authorList>
            <consortium name="The Broad Institute Genomics Platform"/>
            <consortium name="The Broad Institute Genome Sequencing Center for Infectious Disease"/>
            <person name="Wu L."/>
            <person name="Ma J."/>
        </authorList>
    </citation>
    <scope>NUCLEOTIDE SEQUENCE [LARGE SCALE GENOMIC DNA]</scope>
    <source>
        <strain evidence="4">ZS-22-S1</strain>
    </source>
</reference>
<dbReference type="RefSeq" id="WP_378061509.1">
    <property type="nucleotide sequence ID" value="NZ_JBHSIS010000024.1"/>
</dbReference>
<keyword evidence="4" id="KW-1185">Reference proteome</keyword>
<evidence type="ECO:0000313" key="3">
    <source>
        <dbReference type="EMBL" id="MFC4858823.1"/>
    </source>
</evidence>
<keyword evidence="2" id="KW-0732">Signal</keyword>
<evidence type="ECO:0000313" key="4">
    <source>
        <dbReference type="Proteomes" id="UP001595859"/>
    </source>
</evidence>
<comment type="caution">
    <text evidence="3">The sequence shown here is derived from an EMBL/GenBank/DDBJ whole genome shotgun (WGS) entry which is preliminary data.</text>
</comment>
<dbReference type="PROSITE" id="PS51257">
    <property type="entry name" value="PROKAR_LIPOPROTEIN"/>
    <property type="match status" value="1"/>
</dbReference>
<accession>A0ABV9SD41</accession>
<dbReference type="Proteomes" id="UP001595859">
    <property type="component" value="Unassembled WGS sequence"/>
</dbReference>
<feature type="chain" id="PRO_5045456592" evidence="2">
    <location>
        <begin position="26"/>
        <end position="194"/>
    </location>
</feature>
<evidence type="ECO:0000256" key="1">
    <source>
        <dbReference type="SAM" id="MobiDB-lite"/>
    </source>
</evidence>